<name>A0ACB7S0K4_HYAAI</name>
<accession>A0ACB7S0K4</accession>
<keyword evidence="2" id="KW-1185">Reference proteome</keyword>
<evidence type="ECO:0000313" key="1">
    <source>
        <dbReference type="EMBL" id="KAH6926677.1"/>
    </source>
</evidence>
<protein>
    <submittedName>
        <fullName evidence="1">Uncharacterized protein</fullName>
    </submittedName>
</protein>
<reference evidence="1" key="1">
    <citation type="submission" date="2020-05" db="EMBL/GenBank/DDBJ databases">
        <title>Large-scale comparative analyses of tick genomes elucidate their genetic diversity and vector capacities.</title>
        <authorList>
            <person name="Jia N."/>
            <person name="Wang J."/>
            <person name="Shi W."/>
            <person name="Du L."/>
            <person name="Sun Y."/>
            <person name="Zhan W."/>
            <person name="Jiang J."/>
            <person name="Wang Q."/>
            <person name="Zhang B."/>
            <person name="Ji P."/>
            <person name="Sakyi L.B."/>
            <person name="Cui X."/>
            <person name="Yuan T."/>
            <person name="Jiang B."/>
            <person name="Yang W."/>
            <person name="Lam T.T.-Y."/>
            <person name="Chang Q."/>
            <person name="Ding S."/>
            <person name="Wang X."/>
            <person name="Zhu J."/>
            <person name="Ruan X."/>
            <person name="Zhao L."/>
            <person name="Wei J."/>
            <person name="Que T."/>
            <person name="Du C."/>
            <person name="Cheng J."/>
            <person name="Dai P."/>
            <person name="Han X."/>
            <person name="Huang E."/>
            <person name="Gao Y."/>
            <person name="Liu J."/>
            <person name="Shao H."/>
            <person name="Ye R."/>
            <person name="Li L."/>
            <person name="Wei W."/>
            <person name="Wang X."/>
            <person name="Wang C."/>
            <person name="Yang T."/>
            <person name="Huo Q."/>
            <person name="Li W."/>
            <person name="Guo W."/>
            <person name="Chen H."/>
            <person name="Zhou L."/>
            <person name="Ni X."/>
            <person name="Tian J."/>
            <person name="Zhou Y."/>
            <person name="Sheng Y."/>
            <person name="Liu T."/>
            <person name="Pan Y."/>
            <person name="Xia L."/>
            <person name="Li J."/>
            <person name="Zhao F."/>
            <person name="Cao W."/>
        </authorList>
    </citation>
    <scope>NUCLEOTIDE SEQUENCE</scope>
    <source>
        <strain evidence="1">Hyas-2018</strain>
    </source>
</reference>
<sequence>MLDQINQFVRKEVARPLSLVPATQASESNLPPKLRQVIHEQVSEVVPPAHQLPPTPVPLTYASVVVTPRPPSAAMQYRRQSAFASLLHEAARHAPTRSYWPTQQPVRPNRL</sequence>
<dbReference type="EMBL" id="CM023487">
    <property type="protein sequence ID" value="KAH6926677.1"/>
    <property type="molecule type" value="Genomic_DNA"/>
</dbReference>
<gene>
    <name evidence="1" type="ORF">HPB50_021192</name>
</gene>
<dbReference type="Proteomes" id="UP000821845">
    <property type="component" value="Chromosome 7"/>
</dbReference>
<comment type="caution">
    <text evidence="1">The sequence shown here is derived from an EMBL/GenBank/DDBJ whole genome shotgun (WGS) entry which is preliminary data.</text>
</comment>
<proteinExistence type="predicted"/>
<evidence type="ECO:0000313" key="2">
    <source>
        <dbReference type="Proteomes" id="UP000821845"/>
    </source>
</evidence>
<organism evidence="1 2">
    <name type="scientific">Hyalomma asiaticum</name>
    <name type="common">Tick</name>
    <dbReference type="NCBI Taxonomy" id="266040"/>
    <lineage>
        <taxon>Eukaryota</taxon>
        <taxon>Metazoa</taxon>
        <taxon>Ecdysozoa</taxon>
        <taxon>Arthropoda</taxon>
        <taxon>Chelicerata</taxon>
        <taxon>Arachnida</taxon>
        <taxon>Acari</taxon>
        <taxon>Parasitiformes</taxon>
        <taxon>Ixodida</taxon>
        <taxon>Ixodoidea</taxon>
        <taxon>Ixodidae</taxon>
        <taxon>Hyalomminae</taxon>
        <taxon>Hyalomma</taxon>
    </lineage>
</organism>